<comment type="caution">
    <text evidence="4">The sequence shown here is derived from an EMBL/GenBank/DDBJ whole genome shotgun (WGS) entry which is preliminary data.</text>
</comment>
<dbReference type="GO" id="GO:0016620">
    <property type="term" value="F:oxidoreductase activity, acting on the aldehyde or oxo group of donors, NAD or NADP as acceptor"/>
    <property type="evidence" value="ECO:0007669"/>
    <property type="project" value="InterPro"/>
</dbReference>
<keyword evidence="5" id="KW-1185">Reference proteome</keyword>
<dbReference type="InterPro" id="IPR016162">
    <property type="entry name" value="Ald_DH_N"/>
</dbReference>
<dbReference type="PANTHER" id="PTHR42804:SF1">
    <property type="entry name" value="ALDEHYDE DEHYDROGENASE-RELATED"/>
    <property type="match status" value="1"/>
</dbReference>
<dbReference type="InterPro" id="IPR016163">
    <property type="entry name" value="Ald_DH_C"/>
</dbReference>
<evidence type="ECO:0000259" key="3">
    <source>
        <dbReference type="Pfam" id="PF00171"/>
    </source>
</evidence>
<reference evidence="4" key="1">
    <citation type="submission" date="2019-12" db="EMBL/GenBank/DDBJ databases">
        <title>Actinomadura physcomitrii sp. nov., a novel actinomycete isolated from moss [Physcomitrium sphaericum (Ludw) Fuernr].</title>
        <authorList>
            <person name="Zhuang X."/>
        </authorList>
    </citation>
    <scope>NUCLEOTIDE SEQUENCE [LARGE SCALE GENOMIC DNA]</scope>
    <source>
        <strain evidence="4">LD22</strain>
    </source>
</reference>
<accession>A0A6I4MB68</accession>
<dbReference type="RefSeq" id="WP_151592110.1">
    <property type="nucleotide sequence ID" value="NZ_WBMS02000003.1"/>
</dbReference>
<dbReference type="PANTHER" id="PTHR42804">
    <property type="entry name" value="ALDEHYDE DEHYDROGENASE"/>
    <property type="match status" value="1"/>
</dbReference>
<dbReference type="InterPro" id="IPR015590">
    <property type="entry name" value="Aldehyde_DH_dom"/>
</dbReference>
<dbReference type="Gene3D" id="3.40.309.10">
    <property type="entry name" value="Aldehyde Dehydrogenase, Chain A, domain 2"/>
    <property type="match status" value="1"/>
</dbReference>
<proteinExistence type="inferred from homology"/>
<evidence type="ECO:0000313" key="5">
    <source>
        <dbReference type="Proteomes" id="UP000462055"/>
    </source>
</evidence>
<protein>
    <submittedName>
        <fullName evidence="4">Aldehyde dehydrogenase family protein</fullName>
    </submittedName>
</protein>
<evidence type="ECO:0000256" key="2">
    <source>
        <dbReference type="ARBA" id="ARBA00023002"/>
    </source>
</evidence>
<dbReference type="SUPFAM" id="SSF53720">
    <property type="entry name" value="ALDH-like"/>
    <property type="match status" value="1"/>
</dbReference>
<dbReference type="Pfam" id="PF00171">
    <property type="entry name" value="Aldedh"/>
    <property type="match status" value="3"/>
</dbReference>
<feature type="domain" description="Aldehyde dehydrogenase" evidence="3">
    <location>
        <begin position="17"/>
        <end position="90"/>
    </location>
</feature>
<feature type="domain" description="Aldehyde dehydrogenase" evidence="3">
    <location>
        <begin position="201"/>
        <end position="348"/>
    </location>
</feature>
<dbReference type="InterPro" id="IPR016161">
    <property type="entry name" value="Ald_DH/histidinol_DH"/>
</dbReference>
<gene>
    <name evidence="4" type="ORF">F8568_005785</name>
</gene>
<evidence type="ECO:0000256" key="1">
    <source>
        <dbReference type="ARBA" id="ARBA00009986"/>
    </source>
</evidence>
<sequence>MKRSGSGENSLAGEAWVCSAVTGRSLGRVALAEAEDVFEALRHARSAARGWAGALGETRRSAAGRLVAEIDRRRVEIARLLAEEVGVPITPLVTSRSVERSDARRGAHGVSGRVVAWNDPMAGTADLILPALLAGQACVLVVAPEIALSGSVLADAVHAAGLPAGLVAVLPGGPAAAETLLAAGVDAGARWGEPERAAASVLLTPDVDLGPFLTALPGDSLAGNGQYPRDRARILVPRGRFAEIVEAVTEVSAALRVGDPRDPGVQIGPVIDDWNLEALEAAIACAWRAGARVTLGGARHRGWEDGCFLEPTVVAGADPLSPAVHPPVPGPLLALIPYEGEQRDAKRMARRAGLRIDAAWGANGLEALGGRGARGAEFGAGLAIETAVLAARSS</sequence>
<organism evidence="4 5">
    <name type="scientific">Actinomadura physcomitrii</name>
    <dbReference type="NCBI Taxonomy" id="2650748"/>
    <lineage>
        <taxon>Bacteria</taxon>
        <taxon>Bacillati</taxon>
        <taxon>Actinomycetota</taxon>
        <taxon>Actinomycetes</taxon>
        <taxon>Streptosporangiales</taxon>
        <taxon>Thermomonosporaceae</taxon>
        <taxon>Actinomadura</taxon>
    </lineage>
</organism>
<dbReference type="AlphaFoldDB" id="A0A6I4MB68"/>
<evidence type="ECO:0000313" key="4">
    <source>
        <dbReference type="EMBL" id="MVZ99898.1"/>
    </source>
</evidence>
<comment type="similarity">
    <text evidence="1">Belongs to the aldehyde dehydrogenase family.</text>
</comment>
<dbReference type="Gene3D" id="3.40.605.10">
    <property type="entry name" value="Aldehyde Dehydrogenase, Chain A, domain 1"/>
    <property type="match status" value="2"/>
</dbReference>
<name>A0A6I4MB68_9ACTN</name>
<keyword evidence="2" id="KW-0560">Oxidoreductase</keyword>
<feature type="domain" description="Aldehyde dehydrogenase" evidence="3">
    <location>
        <begin position="99"/>
        <end position="181"/>
    </location>
</feature>
<dbReference type="EMBL" id="WBMS02000003">
    <property type="protein sequence ID" value="MVZ99898.1"/>
    <property type="molecule type" value="Genomic_DNA"/>
</dbReference>
<dbReference type="Proteomes" id="UP000462055">
    <property type="component" value="Unassembled WGS sequence"/>
</dbReference>